<evidence type="ECO:0000256" key="3">
    <source>
        <dbReference type="ARBA" id="ARBA00022801"/>
    </source>
</evidence>
<dbReference type="InterPro" id="IPR000719">
    <property type="entry name" value="Prot_kinase_dom"/>
</dbReference>
<keyword evidence="8" id="KW-1185">Reference proteome</keyword>
<accession>A0ABP4X710</accession>
<comment type="similarity">
    <text evidence="1">Belongs to the DNA2/NAM7 helicase family.</text>
</comment>
<dbReference type="RefSeq" id="WP_344067951.1">
    <property type="nucleotide sequence ID" value="NZ_BAAAPN010000088.1"/>
</dbReference>
<dbReference type="EMBL" id="BAAAPN010000088">
    <property type="protein sequence ID" value="GAA1771770.1"/>
    <property type="molecule type" value="Genomic_DNA"/>
</dbReference>
<organism evidence="7 8">
    <name type="scientific">Nostocoides vanveenii</name>
    <dbReference type="NCBI Taxonomy" id="330835"/>
    <lineage>
        <taxon>Bacteria</taxon>
        <taxon>Bacillati</taxon>
        <taxon>Actinomycetota</taxon>
        <taxon>Actinomycetes</taxon>
        <taxon>Micrococcales</taxon>
        <taxon>Intrasporangiaceae</taxon>
        <taxon>Nostocoides</taxon>
    </lineage>
</organism>
<dbReference type="CDD" id="cd18808">
    <property type="entry name" value="SF1_C_Upf1"/>
    <property type="match status" value="1"/>
</dbReference>
<dbReference type="InterPro" id="IPR041679">
    <property type="entry name" value="DNA2/NAM7-like_C"/>
</dbReference>
<dbReference type="InterPro" id="IPR041677">
    <property type="entry name" value="DNA2/NAM7_AAA_11"/>
</dbReference>
<dbReference type="Pfam" id="PF00069">
    <property type="entry name" value="Pkinase"/>
    <property type="match status" value="1"/>
</dbReference>
<dbReference type="PROSITE" id="PS50011">
    <property type="entry name" value="PROTEIN_KINASE_DOM"/>
    <property type="match status" value="1"/>
</dbReference>
<dbReference type="Pfam" id="PF13086">
    <property type="entry name" value="AAA_11"/>
    <property type="match status" value="1"/>
</dbReference>
<dbReference type="Gene3D" id="1.10.510.10">
    <property type="entry name" value="Transferase(Phosphotransferase) domain 1"/>
    <property type="match status" value="1"/>
</dbReference>
<sequence length="1130" mass="124582">MEHVGRHFVLLSAEHRAGGLSTIRKGIDTRDGSSVAVKFVIGSTDEVTQKVFERESQALRALNHRNIVRLRDSGLDDTGTYFLVLDWIDNSLVDVLEDRPWEGWDDLYDGFIEPLLAGLSYAHLKQLEHRDIKPGNILIDSAGQPLLADFGIAKIRGDQPHSEMTVQHFRSGPYAPPEIEATLPYVRDVYSVGVLILQCLSDDLIRDFPDVQRALEAVDVPPDVLAILTACVSTDPTERPANASELASQFKALAAGKAAREAQSRHPVFLELTRAAQEHLAGEPIDRQRAGVRLLADLRGDVYAHYGRNTETGQLDRTTVFLIGAEHRYTLRREQNSAQLTVTAAPALEFEKLEGGRLNGMQLPPIFSWTVQRPLQRGASDRASLTLLQLLDEHYERRLHPETAADDEAEGLFERWLHLLDAREELGRGEHQDVRYRSFTTQGRRTAFRLAEPLETDLVGSAWQVVDQQSGRKFGYGEVIDQEVDRLTLLSARPLANIPGSAALVPYDQPGAIALNRQRIAVNSVRSGGAACAELRAILVDPTSNPAPAPVEVETWGSELDPIKKGAVKLALGADGVLVIQGPPGTGKTRFITEAVVQFLRMKPGSRVLIASQTHVAVDNAVERLHDAGIAGMVRLAGLDESVVQPGVRGLLLDIQVQRWAEGVRQRAEADIAIRAAAAGVKTDHLRAALVLEKLAAVTRRTERVEFQMSEMLKNHGEKPSDLATVVADENPLERLQAQLDQQHDRRGELVKEAQAHLAGHLTITSSMSSADARAAIDLLLEGATGGQDLLKRLELQAAWLEEIGAEESLAPLFLAGTSVVAGTCTGFLRNRAVADLEFDLCIVDEASKATLTEALVPMSRANRWILVGDTRQLPPTDEDLLRASSLLAEHGLTKEDVEETLFQRFVNYLPEHSQLMLEEQYRMIKPIGDLISDCFYDSRLSSPRTIGLPGWDHLMGRAVTWIDTGRLGEARRESGTTSFANREEAKLIVAQLERIDNAVEYRLLTPNKERKLEALVIAPYKSQVEELRRRVASRAFKHLVITVLSVDAVQGRESDLALVSVTRSNPDGKLGFLGPHYWRRINVALSRARFGLMVVGDAAFIRGTNGALRNVLAHIESHPADCAIREADE</sequence>
<dbReference type="PANTHER" id="PTHR43788:SF8">
    <property type="entry name" value="DNA-BINDING PROTEIN SMUBP-2"/>
    <property type="match status" value="1"/>
</dbReference>
<reference evidence="8" key="1">
    <citation type="journal article" date="2019" name="Int. J. Syst. Evol. Microbiol.">
        <title>The Global Catalogue of Microorganisms (GCM) 10K type strain sequencing project: providing services to taxonomists for standard genome sequencing and annotation.</title>
        <authorList>
            <consortium name="The Broad Institute Genomics Platform"/>
            <consortium name="The Broad Institute Genome Sequencing Center for Infectious Disease"/>
            <person name="Wu L."/>
            <person name="Ma J."/>
        </authorList>
    </citation>
    <scope>NUCLEOTIDE SEQUENCE [LARGE SCALE GENOMIC DNA]</scope>
    <source>
        <strain evidence="8">JCM 15591</strain>
    </source>
</reference>
<feature type="domain" description="Protein kinase" evidence="6">
    <location>
        <begin position="9"/>
        <end position="269"/>
    </location>
</feature>
<keyword evidence="3" id="KW-0378">Hydrolase</keyword>
<dbReference type="SUPFAM" id="SSF52540">
    <property type="entry name" value="P-loop containing nucleoside triphosphate hydrolases"/>
    <property type="match status" value="1"/>
</dbReference>
<dbReference type="InterPro" id="IPR050534">
    <property type="entry name" value="Coronavir_polyprotein_1ab"/>
</dbReference>
<evidence type="ECO:0000256" key="4">
    <source>
        <dbReference type="ARBA" id="ARBA00022806"/>
    </source>
</evidence>
<dbReference type="InterPro" id="IPR011009">
    <property type="entry name" value="Kinase-like_dom_sf"/>
</dbReference>
<dbReference type="InterPro" id="IPR027417">
    <property type="entry name" value="P-loop_NTPase"/>
</dbReference>
<dbReference type="Pfam" id="PF13087">
    <property type="entry name" value="AAA_12"/>
    <property type="match status" value="1"/>
</dbReference>
<comment type="caution">
    <text evidence="7">The sequence shown here is derived from an EMBL/GenBank/DDBJ whole genome shotgun (WGS) entry which is preliminary data.</text>
</comment>
<keyword evidence="4" id="KW-0347">Helicase</keyword>
<evidence type="ECO:0000313" key="8">
    <source>
        <dbReference type="Proteomes" id="UP001501475"/>
    </source>
</evidence>
<gene>
    <name evidence="7" type="ORF">GCM10009810_31700</name>
</gene>
<evidence type="ECO:0000259" key="6">
    <source>
        <dbReference type="PROSITE" id="PS50011"/>
    </source>
</evidence>
<protein>
    <recommendedName>
        <fullName evidence="6">Protein kinase domain-containing protein</fullName>
    </recommendedName>
</protein>
<dbReference type="PANTHER" id="PTHR43788">
    <property type="entry name" value="DNA2/NAM7 HELICASE FAMILY MEMBER"/>
    <property type="match status" value="1"/>
</dbReference>
<evidence type="ECO:0000256" key="5">
    <source>
        <dbReference type="ARBA" id="ARBA00022840"/>
    </source>
</evidence>
<evidence type="ECO:0000256" key="2">
    <source>
        <dbReference type="ARBA" id="ARBA00022741"/>
    </source>
</evidence>
<evidence type="ECO:0000256" key="1">
    <source>
        <dbReference type="ARBA" id="ARBA00007913"/>
    </source>
</evidence>
<dbReference type="InterPro" id="IPR008271">
    <property type="entry name" value="Ser/Thr_kinase_AS"/>
</dbReference>
<keyword evidence="5" id="KW-0067">ATP-binding</keyword>
<dbReference type="SMART" id="SM00220">
    <property type="entry name" value="S_TKc"/>
    <property type="match status" value="1"/>
</dbReference>
<keyword evidence="2" id="KW-0547">Nucleotide-binding</keyword>
<name>A0ABP4X710_9MICO</name>
<dbReference type="InterPro" id="IPR047187">
    <property type="entry name" value="SF1_C_Upf1"/>
</dbReference>
<evidence type="ECO:0000313" key="7">
    <source>
        <dbReference type="EMBL" id="GAA1771770.1"/>
    </source>
</evidence>
<dbReference type="CDD" id="cd14014">
    <property type="entry name" value="STKc_PknB_like"/>
    <property type="match status" value="1"/>
</dbReference>
<dbReference type="Proteomes" id="UP001501475">
    <property type="component" value="Unassembled WGS sequence"/>
</dbReference>
<dbReference type="Gene3D" id="3.40.50.300">
    <property type="entry name" value="P-loop containing nucleotide triphosphate hydrolases"/>
    <property type="match status" value="2"/>
</dbReference>
<dbReference type="SUPFAM" id="SSF56112">
    <property type="entry name" value="Protein kinase-like (PK-like)"/>
    <property type="match status" value="1"/>
</dbReference>
<dbReference type="PROSITE" id="PS00108">
    <property type="entry name" value="PROTEIN_KINASE_ST"/>
    <property type="match status" value="1"/>
</dbReference>
<proteinExistence type="inferred from homology"/>